<dbReference type="InterPro" id="IPR020841">
    <property type="entry name" value="PKS_Beta-ketoAc_synthase_dom"/>
</dbReference>
<dbReference type="SUPFAM" id="SSF53901">
    <property type="entry name" value="Thiolase-like"/>
    <property type="match status" value="2"/>
</dbReference>
<dbReference type="InterPro" id="IPR020806">
    <property type="entry name" value="PKS_PP-bd"/>
</dbReference>
<dbReference type="SUPFAM" id="SSF52151">
    <property type="entry name" value="FabD/lysophospholipase-like"/>
    <property type="match status" value="2"/>
</dbReference>
<dbReference type="InterPro" id="IPR014043">
    <property type="entry name" value="Acyl_transferase_dom"/>
</dbReference>
<dbReference type="InterPro" id="IPR009081">
    <property type="entry name" value="PP-bd_ACP"/>
</dbReference>
<dbReference type="Gene3D" id="3.40.50.1820">
    <property type="entry name" value="alpha/beta hydrolase"/>
    <property type="match status" value="1"/>
</dbReference>
<keyword evidence="3" id="KW-0596">Phosphopantetheine</keyword>
<evidence type="ECO:0000256" key="1">
    <source>
        <dbReference type="ARBA" id="ARBA00001957"/>
    </source>
</evidence>
<dbReference type="InterPro" id="IPR013968">
    <property type="entry name" value="PKS_KR"/>
</dbReference>
<dbReference type="InterPro" id="IPR029058">
    <property type="entry name" value="AB_hydrolase_fold"/>
</dbReference>
<dbReference type="InterPro" id="IPR036291">
    <property type="entry name" value="NAD(P)-bd_dom_sf"/>
</dbReference>
<dbReference type="InterPro" id="IPR006162">
    <property type="entry name" value="Ppantetheine_attach_site"/>
</dbReference>
<dbReference type="PROSITE" id="PS52019">
    <property type="entry name" value="PKS_MFAS_DH"/>
    <property type="match status" value="2"/>
</dbReference>
<accession>A0ABX2F6I5</accession>
<dbReference type="InterPro" id="IPR049900">
    <property type="entry name" value="PKS_mFAS_DH"/>
</dbReference>
<feature type="active site" description="Proton donor; for dehydratase activity" evidence="9">
    <location>
        <position position="2846"/>
    </location>
</feature>
<dbReference type="Pfam" id="PF21089">
    <property type="entry name" value="PKS_DH_N"/>
    <property type="match status" value="2"/>
</dbReference>
<feature type="domain" description="Ketosynthase family 3 (KS3)" evidence="12">
    <location>
        <begin position="1750"/>
        <end position="2172"/>
    </location>
</feature>
<feature type="domain" description="Carrier" evidence="11">
    <location>
        <begin position="1656"/>
        <end position="1731"/>
    </location>
</feature>
<evidence type="ECO:0000256" key="9">
    <source>
        <dbReference type="PROSITE-ProRule" id="PRU01363"/>
    </source>
</evidence>
<dbReference type="Gene3D" id="3.10.129.110">
    <property type="entry name" value="Polyketide synthase dehydratase"/>
    <property type="match status" value="2"/>
</dbReference>
<comment type="pathway">
    <text evidence="2">Antibiotic biosynthesis.</text>
</comment>
<feature type="domain" description="Carrier" evidence="11">
    <location>
        <begin position="3397"/>
        <end position="3472"/>
    </location>
</feature>
<dbReference type="InterPro" id="IPR016036">
    <property type="entry name" value="Malonyl_transacylase_ACP-bd"/>
</dbReference>
<evidence type="ECO:0000259" key="12">
    <source>
        <dbReference type="PROSITE" id="PS52004"/>
    </source>
</evidence>
<dbReference type="SUPFAM" id="SSF51735">
    <property type="entry name" value="NAD(P)-binding Rossmann-fold domains"/>
    <property type="match status" value="4"/>
</dbReference>
<dbReference type="InterPro" id="IPR032821">
    <property type="entry name" value="PKS_assoc"/>
</dbReference>
<evidence type="ECO:0000256" key="8">
    <source>
        <dbReference type="ARBA" id="ARBA00023315"/>
    </source>
</evidence>
<dbReference type="PANTHER" id="PTHR43775">
    <property type="entry name" value="FATTY ACID SYNTHASE"/>
    <property type="match status" value="1"/>
</dbReference>
<feature type="region of interest" description="C-terminal hotdog fold" evidence="9">
    <location>
        <begin position="1076"/>
        <end position="1212"/>
    </location>
</feature>
<dbReference type="InterPro" id="IPR055123">
    <property type="entry name" value="SpnB-like_Rossmann"/>
</dbReference>
<keyword evidence="4" id="KW-0597">Phosphoprotein</keyword>
<dbReference type="Pfam" id="PF22953">
    <property type="entry name" value="SpnB_Rossmann"/>
    <property type="match status" value="2"/>
</dbReference>
<dbReference type="PROSITE" id="PS00012">
    <property type="entry name" value="PHOSPHOPANTETHEINE"/>
    <property type="match status" value="2"/>
</dbReference>
<dbReference type="SUPFAM" id="SSF53474">
    <property type="entry name" value="alpha/beta-Hydrolases"/>
    <property type="match status" value="1"/>
</dbReference>
<gene>
    <name evidence="14" type="ORF">GC106_38000</name>
</gene>
<feature type="domain" description="PKS/mFAS DH" evidence="13">
    <location>
        <begin position="2650"/>
        <end position="2922"/>
    </location>
</feature>
<dbReference type="SMART" id="SM00827">
    <property type="entry name" value="PKS_AT"/>
    <property type="match status" value="2"/>
</dbReference>
<dbReference type="InterPro" id="IPR036736">
    <property type="entry name" value="ACP-like_sf"/>
</dbReference>
<dbReference type="SMART" id="SM00826">
    <property type="entry name" value="PKS_DH"/>
    <property type="match status" value="2"/>
</dbReference>
<sequence>MRFRRDFRKIAGARERVRDGKREGYVGMADDRLVGALRASLKETDRLREQNKKLTDAAREPIAIIGMACRFPGGVRSPEDLWRLLASGQDAIGEFPTDRGWDLRRLYDPTGQRPGSTYVREGGFLYDAADFDADFFGIAPRDALLMDPQQRLLLETSWEVFERAGIPPHSVKGKPVGVFAGVMYHNYPGSYGSSAVVSGRLAYTFGLEGPAVTVDTACSSSLVTMHLAAQALRQGECNLALSGGVSVMSYPRTFVEFSIDGNLSSDGRCRPFAEAADGTAWSEGAGVLLLERLSDARRNGHPVLAVLKGSAVNQDGASNGIAAPNGPAQQRVIRAALANARVSADQIDVVEAHGSSTELGDPIEADALLATYGKERPADRPLWLGSVKSNLGHTQGAAGVAGVMKMVLALRNGVLPKTLHVDQPSKHVDWSVGAIELLTEHRDWVRNGHPRRAGVSSLGLSGTNAHVIIEEAPESPADETEQAPRNAGQIPWVLSGRNRESLRAQASRLLEFLRERPEADPADVGCALATTRSPLEYRSVIIGADQDELMAGLAGVAAGDRVAGVEHGLARGDSAMAFLFPGGGTQRLGMGRALSAAFPAFGAAFDEVCAALDKHMDRPVRPMIDGDAEALDRVGYAMAALFAVEVALFRLLESLGITPDLLAGHSTGELTVAHVSGVLSLADAAELVAARGRLMQGLPEGGAMVAINATEDVVRPLLTEGIGFAAVNSPGSVVVSGVAEEAHALAAVCAEQGYRTKQLRVSHAAHSPMMEPILAEFRKVAERLTFHEPRIPVVSTVTGRLAEGDDLRSPDYWVRHMRQSVRFRDAVDGLRAEGVRRFVELGPDGALSSLIQECLGASSDQANDLVVSVLRKDRPEEQAFVTALAQLHVRGLSPDWKTFFAGARPTQLPTYAFQRERYWLSASSVDGDPSSLGLEPVNHPLLAAATVLAGSDGLVLSGRLSVATHPWLADHAVGGTVLLPGTAFVELAMCAGDQIGCPRVRELTLHAPLVLPEQTAVRIQLIVGAADDSGAQSISIHSRLEDSGGHTPWVLHATGLLTPGAGVAPFDLTAWPPAGAEPLDVNGMYEELASRGSAYGPMFQGLRAAWRQGGEIYAEVSLPDNARAAAEDFGLHPAVFDAALHAIGLAATDDETVSLPYAWSDVELFATGASAVRVRVRSSDNGKSLEIADVAGRPVATVGSLTLREISAEQLAAVARSATDVTADALFGVSWTPAVLPDVAEPAVADFETLGESVPDVAVLRVTGGQGPEAARSATHRVLDVLQTWLREERFRSARLVVLTSGAVALPDEDVTDLGGAAVHGLVRSAQSEEPGRFILVDSDAPDDALKLLPGIVALNESEVAVRQGVALVPRLGRVTVDQTLAAPNWDGTVLVTGGTGALGRLVARHLAEAHEVRKLLLVSRRGAAADGAAELVAELSELGAEAEVVACDLADRQAAEQLLATHQVTAVVHSAGVLDDGVVTSLTPDRIDAVLRPKVDAAWNLHELTEGLSAFVIFSSAAGVLGAPGQANYAAANAFLDALAAHRRAHGQPAQSLAWGQWAQADGMAGGVDAAGRTGLPAMSPQEGLVLLDAATSSPETVLVPMKLDIAVLRDAPGQVSDILRALVPSTRKAASAPETDANALLGGLIRLPVPARRAALLDLVLDSVAEVLGHGSKDLIDADRAFKDLGFDSLTAVELRNRLGAATGAQLVSTLVFDYPTANALTEHLYDTLLGELEDTVTPESAGRIGADEPIAIVGMACRYPGDVSTPEELWRLVAEGRDGAQPFPSDRSWDMDYWLGLLAAAGTKPQGGFVASATDFDAAFFGISPNEAIMMDPQQRMLMETCWEAIERSGIDPLALKGSATGVFAGVMSGGYDPGPLGMLEHNGLYVGTGSLASMVSGRISYTFGFEGPAVSVDTACSSSLVALHLATQALRNGDCSLALAGGVSNVATLEQFAHYDENGTASDGHCKAYSASADGVGWAEGVGVVVLERLSDAQRNGHEILAVVRGSAVNSDGASNGLTAPNGPSQERVIRRALAVAGLQPSEVDVVEGHGTGTTLGDPIEANALLATYGQDRPADRPLWLGTVKSNIGHTQAAAGVAGVIKMVLALRHGELPRSRYAEQPTPHVDWSSGNVRLLAETIPWPGNGHPRRAGVSSFGYSGTNAHVIIEQAPEAQTAPSPAPSERVRDGQPAPWLLSARTKEALPTQARQLLSYVTEHPGLDTLDIGYSLAKREPQFSHRAAVVGTGRDELVAALTALAEEKTSGGVVLGTARPGGKTAFLFPGQGTQRPGMGRDLYAEFPVFAQTFDEVCARFDPYLDRPLKDVMFAEEGSVLAQLLGQTVFTQAALFTIEVALFRLMESWGHRPDYVIGHSVGELAAAYVAGVFTLKDAVKLVANRGQLMQELPSGAMLAVDAEEDDVRPLLTDGVSIAAINGPRLVVVSGEEEEVWAVAAKCKRQGRGAMRLAVRHASHSPLVDEMLDELLEIAEQLTYDAPRVQLVSTVTGALATTDELCDPEHWVNNCRQPVRFLDAVRSAEAEGVNRYVELGPDSTLSGMVQLCVTKAPEDVTVVPALRSGQPEVFAAHLASGQMYAAGFTSDPARLFTGRDVQRVPLPPYAFHRKRYWPDIDMGAIREGSIASTGIHSTEHPLVGASVPVAGSDQVVLSGRLSLGTHAWLADHALGDTVLFPGSGFVELAVRAGDEVGCRRLADLTIEAPMVLPSRGKVQVQVVAGAPDESGSRPLTIHSRPDETDEPWTRHASGLLTTDQAPEPAGLAEWPPPGAEPIDVDGLYEGFAEAGIAYGPVFQALRAAWRQGDEVYAEVRLGQDGTQQAARYGLHPAALDAALHAIGLAESIDVDSGLPFSWQGVDLYATGASELRVRVTPTGSDTVSLVLADQAGNPVASVDTLVLRSAGYGDAPAVRARHEALFGWDWTPITTGATPATGRWAVVGRDNSTELVAALWSADNAVATHSDLTSVLDQRPVPEVVVLDRTGLGNGATAVHTAVTETLAQLKAWLDATHVAASKLLVLTEGAVAVGDEDVPDLAGAAVWGLARSAQSENPDRIVLVDTDGESHRTLPAVLASGEPQVAVRAGVLHGGRLIKTAAHDGEPGSMFDANGTTLVTGATGAVGRLLTKHLVTGLGVRHLLLLSRGGEAPDLVDELTELGAEVTIAACDVADRKALARVLREIPAKHPLTSVVHLAAVVQDGTIGSLTEDNVTAVLRPKVDAAWNLHELTKDSGLTAFVTFSSVAGLLGNAGQGNYAAANTFLDALAAHRRANGLPGQSLAWGLWSAIGASTASVTDADRARMAREGMAALSDVEGVELFEAAVARPEPLLVPMRITTSGAVDADQVPHVFRALVAPARRTAARAAGTDVATLRQRLLGRTPEQRDKVLLELVLDHAGALLGYADNETIDPDRHFLESGFDSLTAVELRNRLNASTGLQLPPTVAFEFQTPVGLAAHVSAQLGAVDNTAPGSSTVDSNGGGDADSIPELFRELVRAGRVQDGLGLLDYVANLRPTFSSVADIDQLPVPVRLTEGPNAPRLVCLCTPAAMGGPYQFARLAMSFRGVREFSALPMPGFGTGERLPESAAAVVEVLAESVRKAVGDEPFALLGYSSSGILAYATAELLERSGNAPAGVVLLDTYTIDEAPTEEENREDLASDVAIGALVREEWYGQRGTRTSLTAMARYMSVLADVELTDIATPTLLLRAAQRYVVDSDTDAARDDAWQTTWTHASTVDTVPGDHFTMVEGNADTTAAAIAGWLDTLG</sequence>
<organism evidence="14 15">
    <name type="scientific">Kibdelosporangium persicum</name>
    <dbReference type="NCBI Taxonomy" id="2698649"/>
    <lineage>
        <taxon>Bacteria</taxon>
        <taxon>Bacillati</taxon>
        <taxon>Actinomycetota</taxon>
        <taxon>Actinomycetes</taxon>
        <taxon>Pseudonocardiales</taxon>
        <taxon>Pseudonocardiaceae</taxon>
        <taxon>Kibdelosporangium</taxon>
    </lineage>
</organism>
<comment type="caution">
    <text evidence="14">The sequence shown here is derived from an EMBL/GenBank/DDBJ whole genome shotgun (WGS) entry which is preliminary data.</text>
</comment>
<proteinExistence type="predicted"/>
<feature type="domain" description="Ketosynthase family 3 (KS3)" evidence="12">
    <location>
        <begin position="59"/>
        <end position="471"/>
    </location>
</feature>
<evidence type="ECO:0000256" key="10">
    <source>
        <dbReference type="SAM" id="MobiDB-lite"/>
    </source>
</evidence>
<evidence type="ECO:0000313" key="15">
    <source>
        <dbReference type="Proteomes" id="UP000763557"/>
    </source>
</evidence>
<dbReference type="InterPro" id="IPR001227">
    <property type="entry name" value="Ac_transferase_dom_sf"/>
</dbReference>
<dbReference type="Pfam" id="PF16197">
    <property type="entry name" value="KAsynt_C_assoc"/>
    <property type="match status" value="2"/>
</dbReference>
<dbReference type="InterPro" id="IPR018201">
    <property type="entry name" value="Ketoacyl_synth_AS"/>
</dbReference>
<dbReference type="Pfam" id="PF00550">
    <property type="entry name" value="PP-binding"/>
    <property type="match status" value="2"/>
</dbReference>
<evidence type="ECO:0000256" key="5">
    <source>
        <dbReference type="ARBA" id="ARBA00022679"/>
    </source>
</evidence>
<dbReference type="InterPro" id="IPR001031">
    <property type="entry name" value="Thioesterase"/>
</dbReference>
<evidence type="ECO:0000256" key="6">
    <source>
        <dbReference type="ARBA" id="ARBA00023194"/>
    </source>
</evidence>
<comment type="cofactor">
    <cofactor evidence="1">
        <name>pantetheine 4'-phosphate</name>
        <dbReference type="ChEBI" id="CHEBI:47942"/>
    </cofactor>
</comment>
<dbReference type="InterPro" id="IPR014031">
    <property type="entry name" value="Ketoacyl_synth_C"/>
</dbReference>
<dbReference type="CDD" id="cd00833">
    <property type="entry name" value="PKS"/>
    <property type="match status" value="2"/>
</dbReference>
<keyword evidence="8" id="KW-0012">Acyltransferase</keyword>
<evidence type="ECO:0000259" key="13">
    <source>
        <dbReference type="PROSITE" id="PS52019"/>
    </source>
</evidence>
<dbReference type="Gene3D" id="3.40.50.720">
    <property type="entry name" value="NAD(P)-binding Rossmann-like Domain"/>
    <property type="match status" value="2"/>
</dbReference>
<dbReference type="SMART" id="SM00823">
    <property type="entry name" value="PKS_PP"/>
    <property type="match status" value="2"/>
</dbReference>
<evidence type="ECO:0000256" key="7">
    <source>
        <dbReference type="ARBA" id="ARBA00023268"/>
    </source>
</evidence>
<dbReference type="InterPro" id="IPR020802">
    <property type="entry name" value="TesA-like"/>
</dbReference>
<dbReference type="Pfam" id="PF00109">
    <property type="entry name" value="ketoacyl-synt"/>
    <property type="match status" value="2"/>
</dbReference>
<dbReference type="InterPro" id="IPR020807">
    <property type="entry name" value="PKS_DH"/>
</dbReference>
<dbReference type="SUPFAM" id="SSF55048">
    <property type="entry name" value="Probable ACP-binding domain of malonyl-CoA ACP transacylase"/>
    <property type="match status" value="2"/>
</dbReference>
<feature type="active site" description="Proton acceptor; for dehydratase activity" evidence="9">
    <location>
        <position position="2682"/>
    </location>
</feature>
<feature type="region of interest" description="Disordered" evidence="10">
    <location>
        <begin position="2736"/>
        <end position="2758"/>
    </location>
</feature>
<dbReference type="EMBL" id="JAAATY010000010">
    <property type="protein sequence ID" value="NRN66575.1"/>
    <property type="molecule type" value="Genomic_DNA"/>
</dbReference>
<dbReference type="Gene3D" id="3.40.366.10">
    <property type="entry name" value="Malonyl-Coenzyme A Acyl Carrier Protein, domain 2"/>
    <property type="match status" value="2"/>
</dbReference>
<dbReference type="InterPro" id="IPR049552">
    <property type="entry name" value="PKS_DH_N"/>
</dbReference>
<evidence type="ECO:0000259" key="11">
    <source>
        <dbReference type="PROSITE" id="PS50075"/>
    </source>
</evidence>
<dbReference type="InterPro" id="IPR049551">
    <property type="entry name" value="PKS_DH_C"/>
</dbReference>
<dbReference type="SUPFAM" id="SSF47336">
    <property type="entry name" value="ACP-like"/>
    <property type="match status" value="1"/>
</dbReference>
<keyword evidence="15" id="KW-1185">Reference proteome</keyword>
<dbReference type="InterPro" id="IPR050091">
    <property type="entry name" value="PKS_NRPS_Biosynth_Enz"/>
</dbReference>
<feature type="region of interest" description="N-terminal hotdog fold" evidence="9">
    <location>
        <begin position="2650"/>
        <end position="2773"/>
    </location>
</feature>
<feature type="active site" description="Proton acceptor; for dehydratase activity" evidence="9">
    <location>
        <position position="971"/>
    </location>
</feature>
<dbReference type="Pfam" id="PF14765">
    <property type="entry name" value="PS-DH"/>
    <property type="match status" value="2"/>
</dbReference>
<feature type="active site" description="Proton donor; for dehydratase activity" evidence="9">
    <location>
        <position position="1137"/>
    </location>
</feature>
<dbReference type="Pfam" id="PF00975">
    <property type="entry name" value="Thioesterase"/>
    <property type="match status" value="1"/>
</dbReference>
<dbReference type="Proteomes" id="UP000763557">
    <property type="component" value="Unassembled WGS sequence"/>
</dbReference>
<dbReference type="Pfam" id="PF08990">
    <property type="entry name" value="Docking"/>
    <property type="match status" value="1"/>
</dbReference>
<feature type="region of interest" description="N-terminal hotdog fold" evidence="9">
    <location>
        <begin position="939"/>
        <end position="1064"/>
    </location>
</feature>
<dbReference type="Gene3D" id="3.30.70.3290">
    <property type="match status" value="2"/>
</dbReference>
<dbReference type="PROSITE" id="PS52004">
    <property type="entry name" value="KS3_2"/>
    <property type="match status" value="2"/>
</dbReference>
<keyword evidence="5" id="KW-0808">Transferase</keyword>
<dbReference type="InterPro" id="IPR042104">
    <property type="entry name" value="PKS_dehydratase_sf"/>
</dbReference>
<dbReference type="InterPro" id="IPR016035">
    <property type="entry name" value="Acyl_Trfase/lysoPLipase"/>
</dbReference>
<reference evidence="14 15" key="1">
    <citation type="submission" date="2020-01" db="EMBL/GenBank/DDBJ databases">
        <title>Kibdelosporangium persica a novel Actinomycetes from a hot desert in Iran.</title>
        <authorList>
            <person name="Safaei N."/>
            <person name="Zaburannyi N."/>
            <person name="Mueller R."/>
            <person name="Wink J."/>
        </authorList>
    </citation>
    <scope>NUCLEOTIDE SEQUENCE [LARGE SCALE GENOMIC DNA]</scope>
    <source>
        <strain evidence="14 15">4NS15</strain>
    </source>
</reference>
<dbReference type="Pfam" id="PF08659">
    <property type="entry name" value="KR"/>
    <property type="match status" value="2"/>
</dbReference>
<dbReference type="CDD" id="cd08956">
    <property type="entry name" value="KR_3_FAS_SDR_x"/>
    <property type="match status" value="2"/>
</dbReference>
<dbReference type="SMART" id="SM00824">
    <property type="entry name" value="PKS_TE"/>
    <property type="match status" value="1"/>
</dbReference>
<feature type="region of interest" description="C-terminal hotdog fold" evidence="9">
    <location>
        <begin position="2785"/>
        <end position="2922"/>
    </location>
</feature>
<dbReference type="PROSITE" id="PS00606">
    <property type="entry name" value="KS3_1"/>
    <property type="match status" value="2"/>
</dbReference>
<feature type="domain" description="PKS/mFAS DH" evidence="13">
    <location>
        <begin position="939"/>
        <end position="1212"/>
    </location>
</feature>
<evidence type="ECO:0000256" key="3">
    <source>
        <dbReference type="ARBA" id="ARBA00022450"/>
    </source>
</evidence>
<dbReference type="SMART" id="SM00825">
    <property type="entry name" value="PKS_KS"/>
    <property type="match status" value="2"/>
</dbReference>
<dbReference type="Pfam" id="PF02801">
    <property type="entry name" value="Ketoacyl-synt_C"/>
    <property type="match status" value="2"/>
</dbReference>
<keyword evidence="6" id="KW-0045">Antibiotic biosynthesis</keyword>
<dbReference type="InterPro" id="IPR015083">
    <property type="entry name" value="NorB/c/GfsB-D-like_docking"/>
</dbReference>
<dbReference type="PROSITE" id="PS50075">
    <property type="entry name" value="CARRIER"/>
    <property type="match status" value="2"/>
</dbReference>
<dbReference type="InterPro" id="IPR016039">
    <property type="entry name" value="Thiolase-like"/>
</dbReference>
<evidence type="ECO:0000256" key="2">
    <source>
        <dbReference type="ARBA" id="ARBA00004792"/>
    </source>
</evidence>
<dbReference type="PANTHER" id="PTHR43775:SF51">
    <property type="entry name" value="INACTIVE PHENOLPHTHIOCEROL SYNTHESIS POLYKETIDE SYNTHASE TYPE I PKS1-RELATED"/>
    <property type="match status" value="1"/>
</dbReference>
<dbReference type="InterPro" id="IPR014030">
    <property type="entry name" value="Ketoacyl_synth_N"/>
</dbReference>
<dbReference type="Gene3D" id="3.40.47.10">
    <property type="match status" value="2"/>
</dbReference>
<dbReference type="SMART" id="SM01294">
    <property type="entry name" value="PKS_PP_betabranch"/>
    <property type="match status" value="1"/>
</dbReference>
<dbReference type="SMART" id="SM00822">
    <property type="entry name" value="PKS_KR"/>
    <property type="match status" value="2"/>
</dbReference>
<evidence type="ECO:0000313" key="14">
    <source>
        <dbReference type="EMBL" id="NRN66575.1"/>
    </source>
</evidence>
<dbReference type="InterPro" id="IPR057326">
    <property type="entry name" value="KR_dom"/>
</dbReference>
<keyword evidence="7" id="KW-0511">Multifunctional enzyme</keyword>
<evidence type="ECO:0000256" key="4">
    <source>
        <dbReference type="ARBA" id="ARBA00022553"/>
    </source>
</evidence>
<name>A0ABX2F6I5_9PSEU</name>
<protein>
    <submittedName>
        <fullName evidence="14">Polyene macrolide polyketide synthase</fullName>
    </submittedName>
</protein>
<dbReference type="Pfam" id="PF00698">
    <property type="entry name" value="Acyl_transf_1"/>
    <property type="match status" value="2"/>
</dbReference>
<dbReference type="Gene3D" id="1.10.1200.10">
    <property type="entry name" value="ACP-like"/>
    <property type="match status" value="2"/>
</dbReference>